<gene>
    <name evidence="8" type="ORF">JCM19302_537</name>
    <name evidence="9" type="ORF">JCM19538_2550</name>
</gene>
<evidence type="ECO:0000256" key="6">
    <source>
        <dbReference type="ARBA" id="ARBA00047561"/>
    </source>
</evidence>
<keyword evidence="11" id="KW-1185">Reference proteome</keyword>
<evidence type="ECO:0000256" key="3">
    <source>
        <dbReference type="ARBA" id="ARBA00023002"/>
    </source>
</evidence>
<dbReference type="UniPathway" id="UPA00262">
    <property type="reaction ID" value="UER00222"/>
</dbReference>
<organism evidence="8 10">
    <name type="scientific">Jejuia pallidilutea</name>
    <dbReference type="NCBI Taxonomy" id="504487"/>
    <lineage>
        <taxon>Bacteria</taxon>
        <taxon>Pseudomonadati</taxon>
        <taxon>Bacteroidota</taxon>
        <taxon>Flavobacteriia</taxon>
        <taxon>Flavobacteriales</taxon>
        <taxon>Flavobacteriaceae</taxon>
        <taxon>Jejuia</taxon>
    </lineage>
</organism>
<dbReference type="PANTHER" id="PTHR35330">
    <property type="entry name" value="SIROHEME BIOSYNTHESIS PROTEIN MET8"/>
    <property type="match status" value="1"/>
</dbReference>
<dbReference type="PANTHER" id="PTHR35330:SF1">
    <property type="entry name" value="SIROHEME BIOSYNTHESIS PROTEIN MET8"/>
    <property type="match status" value="1"/>
</dbReference>
<dbReference type="InterPro" id="IPR028161">
    <property type="entry name" value="Met8-like"/>
</dbReference>
<evidence type="ECO:0000313" key="9">
    <source>
        <dbReference type="EMBL" id="GAL88187.1"/>
    </source>
</evidence>
<dbReference type="Proteomes" id="UP000030184">
    <property type="component" value="Unassembled WGS sequence"/>
</dbReference>
<accession>A0A090W4G6</accession>
<dbReference type="OrthoDB" id="45564at2"/>
<feature type="domain" description="Siroheme synthase central" evidence="7">
    <location>
        <begin position="144"/>
        <end position="168"/>
    </location>
</feature>
<comment type="caution">
    <text evidence="8">The sequence shown here is derived from an EMBL/GenBank/DDBJ whole genome shotgun (WGS) entry which is preliminary data.</text>
</comment>
<dbReference type="Pfam" id="PF14824">
    <property type="entry name" value="Sirohm_synth_M"/>
    <property type="match status" value="1"/>
</dbReference>
<dbReference type="Gene3D" id="3.30.160.110">
    <property type="entry name" value="Siroheme synthase, domain 2"/>
    <property type="match status" value="1"/>
</dbReference>
<keyword evidence="8" id="KW-0456">Lyase</keyword>
<reference evidence="11" key="1">
    <citation type="journal article" date="2014" name="Genome Announc.">
        <title>Draft Genome Sequence of Marine Flavobacterium Jejuia pallidilutea Strain 11shimoA1 and Pigmentation Mutants.</title>
        <authorList>
            <person name="Takatani N."/>
            <person name="Nakanishi M."/>
            <person name="Meirelles P."/>
            <person name="Mino S."/>
            <person name="Suda W."/>
            <person name="Oshima K."/>
            <person name="Hattori M."/>
            <person name="Ohkuma M."/>
            <person name="Hosokawa M."/>
            <person name="Miyashita K."/>
            <person name="Thompson F.L."/>
            <person name="Niwa A."/>
            <person name="Sawabe T."/>
            <person name="Sawabe T."/>
        </authorList>
    </citation>
    <scope>NUCLEOTIDE SEQUENCE [LARGE SCALE GENOMIC DNA]</scope>
    <source>
        <strain evidence="11">JCM 19538</strain>
    </source>
</reference>
<evidence type="ECO:0000313" key="10">
    <source>
        <dbReference type="Proteomes" id="UP000029646"/>
    </source>
</evidence>
<proteinExistence type="predicted"/>
<keyword evidence="3 8" id="KW-0560">Oxidoreductase</keyword>
<evidence type="ECO:0000259" key="7">
    <source>
        <dbReference type="Pfam" id="PF14824"/>
    </source>
</evidence>
<dbReference type="NCBIfam" id="TIGR01470">
    <property type="entry name" value="cysG_Nterm"/>
    <property type="match status" value="1"/>
</dbReference>
<dbReference type="Proteomes" id="UP000029646">
    <property type="component" value="Unassembled WGS sequence"/>
</dbReference>
<sequence>MDYKKERFSSQVPLLGAEGAERNNLYPIFLKAKSLNVLIVGGGNVAEEKLTFLLKSSPDAHVTMVSPMFREGTKALAEKGCVTLVEDVYKKKYLIGKHMVVATTDKPDVNVQVWKDCRAEAKLVNVADNPPYCDFYMGGIVTKGNVKVAISTNGKSPTTAKRLRQFFEDVIPENVDDLVKNLNEYRKTIKGDFEEKVETLNEFTKGLIQKRES</sequence>
<dbReference type="Gene3D" id="3.40.50.720">
    <property type="entry name" value="NAD(P)-binding Rossmann-like Domain"/>
    <property type="match status" value="1"/>
</dbReference>
<evidence type="ECO:0000256" key="2">
    <source>
        <dbReference type="ARBA" id="ARBA00012400"/>
    </source>
</evidence>
<evidence type="ECO:0000256" key="1">
    <source>
        <dbReference type="ARBA" id="ARBA00005010"/>
    </source>
</evidence>
<evidence type="ECO:0000256" key="4">
    <source>
        <dbReference type="ARBA" id="ARBA00023027"/>
    </source>
</evidence>
<dbReference type="EMBL" id="BBNS01000010">
    <property type="protein sequence ID" value="GAL71108.1"/>
    <property type="molecule type" value="Genomic_DNA"/>
</dbReference>
<dbReference type="GO" id="GO:0004325">
    <property type="term" value="F:ferrochelatase activity"/>
    <property type="evidence" value="ECO:0007669"/>
    <property type="project" value="InterPro"/>
</dbReference>
<dbReference type="SUPFAM" id="SSF75615">
    <property type="entry name" value="Siroheme synthase middle domains-like"/>
    <property type="match status" value="1"/>
</dbReference>
<dbReference type="EMBL" id="BBNY01000001">
    <property type="protein sequence ID" value="GAL88187.1"/>
    <property type="molecule type" value="Genomic_DNA"/>
</dbReference>
<protein>
    <recommendedName>
        <fullName evidence="2">precorrin-2 dehydrogenase</fullName>
        <ecNumber evidence="2">1.3.1.76</ecNumber>
    </recommendedName>
</protein>
<name>A0A090W4G6_9FLAO</name>
<dbReference type="RefSeq" id="WP_042248447.1">
    <property type="nucleotide sequence ID" value="NZ_BBNS01000010.1"/>
</dbReference>
<dbReference type="Pfam" id="PF13241">
    <property type="entry name" value="NAD_binding_7"/>
    <property type="match status" value="1"/>
</dbReference>
<dbReference type="GO" id="GO:0043115">
    <property type="term" value="F:precorrin-2 dehydrogenase activity"/>
    <property type="evidence" value="ECO:0007669"/>
    <property type="project" value="UniProtKB-EC"/>
</dbReference>
<comment type="catalytic activity">
    <reaction evidence="6">
        <text>precorrin-2 + NAD(+) = sirohydrochlorin + NADH + 2 H(+)</text>
        <dbReference type="Rhea" id="RHEA:15613"/>
        <dbReference type="ChEBI" id="CHEBI:15378"/>
        <dbReference type="ChEBI" id="CHEBI:57540"/>
        <dbReference type="ChEBI" id="CHEBI:57945"/>
        <dbReference type="ChEBI" id="CHEBI:58351"/>
        <dbReference type="ChEBI" id="CHEBI:58827"/>
        <dbReference type="EC" id="1.3.1.76"/>
    </reaction>
</comment>
<dbReference type="InterPro" id="IPR036291">
    <property type="entry name" value="NAD(P)-bd_dom_sf"/>
</dbReference>
<dbReference type="EC" id="1.3.1.76" evidence="2"/>
<keyword evidence="4" id="KW-0520">NAD</keyword>
<dbReference type="SUPFAM" id="SSF51735">
    <property type="entry name" value="NAD(P)-binding Rossmann-fold domains"/>
    <property type="match status" value="1"/>
</dbReference>
<dbReference type="AlphaFoldDB" id="A0A090W4G6"/>
<keyword evidence="5" id="KW-0627">Porphyrin biosynthesis</keyword>
<dbReference type="GO" id="GO:0019354">
    <property type="term" value="P:siroheme biosynthetic process"/>
    <property type="evidence" value="ECO:0007669"/>
    <property type="project" value="UniProtKB-UniPathway"/>
</dbReference>
<dbReference type="InterPro" id="IPR006367">
    <property type="entry name" value="Sirohaem_synthase_N"/>
</dbReference>
<evidence type="ECO:0000313" key="11">
    <source>
        <dbReference type="Proteomes" id="UP000030184"/>
    </source>
</evidence>
<evidence type="ECO:0000313" key="8">
    <source>
        <dbReference type="EMBL" id="GAL71108.1"/>
    </source>
</evidence>
<comment type="pathway">
    <text evidence="1">Porphyrin-containing compound metabolism; siroheme biosynthesis; sirohydrochlorin from precorrin-2: step 1/1.</text>
</comment>
<evidence type="ECO:0000256" key="5">
    <source>
        <dbReference type="ARBA" id="ARBA00023244"/>
    </source>
</evidence>
<dbReference type="InterPro" id="IPR028281">
    <property type="entry name" value="Sirohaem_synthase_central"/>
</dbReference>